<reference evidence="1" key="1">
    <citation type="submission" date="2023-10" db="EMBL/GenBank/DDBJ databases">
        <title>Genome assembly of Pristionchus species.</title>
        <authorList>
            <person name="Yoshida K."/>
            <person name="Sommer R.J."/>
        </authorList>
    </citation>
    <scope>NUCLEOTIDE SEQUENCE</scope>
    <source>
        <strain evidence="1">RS5133</strain>
    </source>
</reference>
<organism evidence="1 2">
    <name type="scientific">Pristionchus fissidentatus</name>
    <dbReference type="NCBI Taxonomy" id="1538716"/>
    <lineage>
        <taxon>Eukaryota</taxon>
        <taxon>Metazoa</taxon>
        <taxon>Ecdysozoa</taxon>
        <taxon>Nematoda</taxon>
        <taxon>Chromadorea</taxon>
        <taxon>Rhabditida</taxon>
        <taxon>Rhabditina</taxon>
        <taxon>Diplogasteromorpha</taxon>
        <taxon>Diplogasteroidea</taxon>
        <taxon>Neodiplogasteridae</taxon>
        <taxon>Pristionchus</taxon>
    </lineage>
</organism>
<sequence>DKNLEIPVTIVDSAQFVRVQSLREVVLHNIKPVAGVTRYIIGQILNCIHGETDSKKFYARADVGDIKCIKFSECQFGCTCEVRIIGVQKATKRLMEHKNFYVRSERSYDEEQEYTEKLIHLVV</sequence>
<protein>
    <submittedName>
        <fullName evidence="1">Uncharacterized protein</fullName>
    </submittedName>
</protein>
<dbReference type="AlphaFoldDB" id="A0AAV5WA35"/>
<evidence type="ECO:0000313" key="2">
    <source>
        <dbReference type="Proteomes" id="UP001432322"/>
    </source>
</evidence>
<name>A0AAV5WA35_9BILA</name>
<evidence type="ECO:0000313" key="1">
    <source>
        <dbReference type="EMBL" id="GMT27268.1"/>
    </source>
</evidence>
<feature type="non-terminal residue" evidence="1">
    <location>
        <position position="1"/>
    </location>
</feature>
<dbReference type="Proteomes" id="UP001432322">
    <property type="component" value="Unassembled WGS sequence"/>
</dbReference>
<comment type="caution">
    <text evidence="1">The sequence shown here is derived from an EMBL/GenBank/DDBJ whole genome shotgun (WGS) entry which is preliminary data.</text>
</comment>
<accession>A0AAV5WA35</accession>
<proteinExistence type="predicted"/>
<dbReference type="EMBL" id="BTSY01000005">
    <property type="protein sequence ID" value="GMT27268.1"/>
    <property type="molecule type" value="Genomic_DNA"/>
</dbReference>
<keyword evidence="2" id="KW-1185">Reference proteome</keyword>
<feature type="non-terminal residue" evidence="1">
    <location>
        <position position="123"/>
    </location>
</feature>
<gene>
    <name evidence="1" type="ORF">PFISCL1PPCAC_18565</name>
</gene>